<dbReference type="InterPro" id="IPR000626">
    <property type="entry name" value="Ubiquitin-like_dom"/>
</dbReference>
<dbReference type="InterPro" id="IPR019956">
    <property type="entry name" value="Ubiquitin_dom"/>
</dbReference>
<organism evidence="3 4">
    <name type="scientific">Hibiscus sabdariffa</name>
    <name type="common">roselle</name>
    <dbReference type="NCBI Taxonomy" id="183260"/>
    <lineage>
        <taxon>Eukaryota</taxon>
        <taxon>Viridiplantae</taxon>
        <taxon>Streptophyta</taxon>
        <taxon>Embryophyta</taxon>
        <taxon>Tracheophyta</taxon>
        <taxon>Spermatophyta</taxon>
        <taxon>Magnoliopsida</taxon>
        <taxon>eudicotyledons</taxon>
        <taxon>Gunneridae</taxon>
        <taxon>Pentapetalae</taxon>
        <taxon>rosids</taxon>
        <taxon>malvids</taxon>
        <taxon>Malvales</taxon>
        <taxon>Malvaceae</taxon>
        <taxon>Malvoideae</taxon>
        <taxon>Hibiscus</taxon>
    </lineage>
</organism>
<sequence>MDSLSPRKRGEDGSRVRLQTSTTSYWPFPSASRNASPLGLLESDIAALTNKGTVYIFRTWLLLTIAKTNACDCSCQSAMADQHSNEALVTDDVFGESSNAIVELNVKTLDSQICSLHVEKNTPVSLFKERIANEIGVPVGQQRLIFRGKVLKDDHLLSEYHVEDGDTLHLVERQPAQSQPSSETSSGETNGNNSNRGNDASAGIPPNRVGQILRSVVLGTVNVGDQGDGIIPELTRVLGAVLNSFGVGSQPTAASTTRQSSTSAPQGNSTDGVRGGGPGGENQAGIQIPFAQSFPGQSFQVAPQFIPIPLNAAPIPVPSLNTVVQMSYSFSVRLYFSCYLIPLFYFLQPIPDSLNTLSDFMDHMEAHSPNGYQPHMSMTNRREQPRVALPTDPRGLPTPEAVSLVMRHAERLLSSHAIVALSVNFEVAILCLEQERDSTDPALRMQIQTESDQVGLTMQHLGALLLELGRTILTLRMGNSPAESSVNAGPAVYISPSGPNPIMSQPFPLQTNPLFSSSNSPSNALNVGPTGIGNAQRHINIHIHAGTALAPVVSAVGNRTSNGEGVQGERGNSASSGPMLVLPLRNIIAAAGPAHSTGVVSSAAQSAPTDSSLSSALVEVNSRLRDLVRNVQGQNQIASGNDAGSGQPDNMAASGAGDSSVALPANLRETEEQKHAEHSNKVTKSGTSSKDVSTGTLGCLPSSSGEFLVNSEDSSASVLRSTEGNAKPVPLGLGLGGLERKRRVNQAKSSLSTRNTGTTGSLDQSSSARMIGQNILQSLASHSSSVDRVEDGASSSNPGVQSSRSSGVQTSDDQLDVADAVSQVLESPAINGLLAGFSEQTGVGSPNVLRNMLQQLTQSPQIMNTVNQLAQQVDSEDIGNMFSGLGGGQGGGIDMSRMVQQMMPIVSQALSRGASAPPPFHAVEPKPQVHHDFQDNVQQIAQRIGQFNSPCDVFHAVAENAVQVYGNGRNAELLSELCDDESLAEEYMEMLQQEIRQRFQDKSKEDKC</sequence>
<evidence type="ECO:0000256" key="1">
    <source>
        <dbReference type="SAM" id="MobiDB-lite"/>
    </source>
</evidence>
<dbReference type="PROSITE" id="PS50053">
    <property type="entry name" value="UBIQUITIN_2"/>
    <property type="match status" value="1"/>
</dbReference>
<dbReference type="PANTHER" id="PTHR15204">
    <property type="entry name" value="LARGE PROLINE-RICH PROTEIN BAG6"/>
    <property type="match status" value="1"/>
</dbReference>
<gene>
    <name evidence="3" type="ORF">V6N12_040350</name>
</gene>
<dbReference type="SMART" id="SM00213">
    <property type="entry name" value="UBQ"/>
    <property type="match status" value="1"/>
</dbReference>
<feature type="region of interest" description="Disordered" evidence="1">
    <location>
        <begin position="781"/>
        <end position="813"/>
    </location>
</feature>
<dbReference type="SUPFAM" id="SSF54236">
    <property type="entry name" value="Ubiquitin-like"/>
    <property type="match status" value="1"/>
</dbReference>
<feature type="compositionally biased region" description="Polar residues" evidence="1">
    <location>
        <begin position="746"/>
        <end position="767"/>
    </location>
</feature>
<feature type="region of interest" description="Disordered" evidence="1">
    <location>
        <begin position="173"/>
        <end position="206"/>
    </location>
</feature>
<feature type="compositionally biased region" description="Low complexity" evidence="1">
    <location>
        <begin position="249"/>
        <end position="266"/>
    </location>
</feature>
<dbReference type="InterPro" id="IPR029071">
    <property type="entry name" value="Ubiquitin-like_domsf"/>
</dbReference>
<feature type="compositionally biased region" description="Polar residues" evidence="1">
    <location>
        <begin position="793"/>
        <end position="812"/>
    </location>
</feature>
<feature type="compositionally biased region" description="Polar residues" evidence="1">
    <location>
        <begin position="635"/>
        <end position="648"/>
    </location>
</feature>
<dbReference type="CDD" id="cd17039">
    <property type="entry name" value="Ubl_ubiquitin_like"/>
    <property type="match status" value="1"/>
</dbReference>
<dbReference type="PRINTS" id="PR00348">
    <property type="entry name" value="UBIQUITIN"/>
</dbReference>
<keyword evidence="4" id="KW-1185">Reference proteome</keyword>
<feature type="compositionally biased region" description="Basic and acidic residues" evidence="1">
    <location>
        <begin position="668"/>
        <end position="680"/>
    </location>
</feature>
<dbReference type="Gene3D" id="3.10.20.90">
    <property type="entry name" value="Phosphatidylinositol 3-kinase Catalytic Subunit, Chain A, domain 1"/>
    <property type="match status" value="1"/>
</dbReference>
<dbReference type="PANTHER" id="PTHR15204:SF5">
    <property type="entry name" value="LARGE PROLINE-RICH PROTEIN BAG6 ISOFORM X1"/>
    <property type="match status" value="1"/>
</dbReference>
<accession>A0ABR2E3U6</accession>
<feature type="region of interest" description="Disordered" evidence="1">
    <location>
        <begin position="718"/>
        <end position="767"/>
    </location>
</feature>
<feature type="compositionally biased region" description="Gly residues" evidence="1">
    <location>
        <begin position="273"/>
        <end position="282"/>
    </location>
</feature>
<name>A0ABR2E3U6_9ROSI</name>
<dbReference type="EMBL" id="JBBPBM010000020">
    <property type="protein sequence ID" value="KAK8551726.1"/>
    <property type="molecule type" value="Genomic_DNA"/>
</dbReference>
<feature type="domain" description="Ubiquitin-like" evidence="2">
    <location>
        <begin position="102"/>
        <end position="177"/>
    </location>
</feature>
<dbReference type="Proteomes" id="UP001472677">
    <property type="component" value="Unassembled WGS sequence"/>
</dbReference>
<comment type="caution">
    <text evidence="3">The sequence shown here is derived from an EMBL/GenBank/DDBJ whole genome shotgun (WGS) entry which is preliminary data.</text>
</comment>
<proteinExistence type="predicted"/>
<feature type="region of interest" description="Disordered" evidence="1">
    <location>
        <begin position="249"/>
        <end position="285"/>
    </location>
</feature>
<feature type="compositionally biased region" description="Polar residues" evidence="1">
    <location>
        <begin position="682"/>
        <end position="704"/>
    </location>
</feature>
<feature type="region of interest" description="Disordered" evidence="1">
    <location>
        <begin position="635"/>
        <end position="704"/>
    </location>
</feature>
<evidence type="ECO:0000313" key="4">
    <source>
        <dbReference type="Proteomes" id="UP001472677"/>
    </source>
</evidence>
<feature type="compositionally biased region" description="Low complexity" evidence="1">
    <location>
        <begin position="181"/>
        <end position="198"/>
    </location>
</feature>
<dbReference type="Pfam" id="PF00240">
    <property type="entry name" value="ubiquitin"/>
    <property type="match status" value="1"/>
</dbReference>
<reference evidence="3 4" key="1">
    <citation type="journal article" date="2024" name="G3 (Bethesda)">
        <title>Genome assembly of Hibiscus sabdariffa L. provides insights into metabolisms of medicinal natural products.</title>
        <authorList>
            <person name="Kim T."/>
        </authorList>
    </citation>
    <scope>NUCLEOTIDE SEQUENCE [LARGE SCALE GENOMIC DNA]</scope>
    <source>
        <strain evidence="3">TK-2024</strain>
        <tissue evidence="3">Old leaves</tissue>
    </source>
</reference>
<evidence type="ECO:0000259" key="2">
    <source>
        <dbReference type="PROSITE" id="PS50053"/>
    </source>
</evidence>
<protein>
    <recommendedName>
        <fullName evidence="2">Ubiquitin-like domain-containing protein</fullName>
    </recommendedName>
</protein>
<evidence type="ECO:0000313" key="3">
    <source>
        <dbReference type="EMBL" id="KAK8551726.1"/>
    </source>
</evidence>